<organism evidence="1 2">
    <name type="scientific">Mycolicibacterium iranicum</name>
    <name type="common">Mycobacterium iranicum</name>
    <dbReference type="NCBI Taxonomy" id="912594"/>
    <lineage>
        <taxon>Bacteria</taxon>
        <taxon>Bacillati</taxon>
        <taxon>Actinomycetota</taxon>
        <taxon>Actinomycetes</taxon>
        <taxon>Mycobacteriales</taxon>
        <taxon>Mycobacteriaceae</taxon>
        <taxon>Mycolicibacterium</taxon>
    </lineage>
</organism>
<comment type="caution">
    <text evidence="1">The sequence shown here is derived from an EMBL/GenBank/DDBJ whole genome shotgun (WGS) entry which is preliminary data.</text>
</comment>
<evidence type="ECO:0000313" key="2">
    <source>
        <dbReference type="Proteomes" id="UP001084650"/>
    </source>
</evidence>
<dbReference type="RefSeq" id="WP_268787100.1">
    <property type="nucleotide sequence ID" value="NZ_JAPQYE010000011.1"/>
</dbReference>
<reference evidence="1" key="1">
    <citation type="submission" date="2022-12" db="EMBL/GenBank/DDBJ databases">
        <title>Whole genome sequence of Mycolicibacterium iranicum strain SBH312.</title>
        <authorList>
            <person name="Jani J."/>
            <person name="Arifin Mustapha Z."/>
            <person name="Ahmed K."/>
            <person name="Kai Ling C."/>
        </authorList>
    </citation>
    <scope>NUCLEOTIDE SEQUENCE</scope>
    <source>
        <strain evidence="1">SBH312</strain>
    </source>
</reference>
<dbReference type="Proteomes" id="UP001084650">
    <property type="component" value="Unassembled WGS sequence"/>
</dbReference>
<gene>
    <name evidence="1" type="ORF">OY187_21220</name>
</gene>
<dbReference type="EMBL" id="JAPQYE010000011">
    <property type="protein sequence ID" value="MCZ0730574.1"/>
    <property type="molecule type" value="Genomic_DNA"/>
</dbReference>
<evidence type="ECO:0000313" key="1">
    <source>
        <dbReference type="EMBL" id="MCZ0730574.1"/>
    </source>
</evidence>
<keyword evidence="2" id="KW-1185">Reference proteome</keyword>
<sequence length="108" mass="12087">MPSRRGGTLAYVDSMVAVITADLVPGEKADGLVLLWSQLVELLEANCLPGVEAHPEVAALYDRFVLWTNDIEVLDADGYAAWLVGRAPDDLSEFQRRIHLRRWSKRLP</sequence>
<proteinExistence type="predicted"/>
<protein>
    <submittedName>
        <fullName evidence="1">Uncharacterized protein</fullName>
    </submittedName>
</protein>
<accession>A0ABT4HLC0</accession>
<name>A0ABT4HLC0_MYCIR</name>